<reference evidence="1" key="2">
    <citation type="journal article" date="2015" name="Data Brief">
        <title>Shoot transcriptome of the giant reed, Arundo donax.</title>
        <authorList>
            <person name="Barrero R.A."/>
            <person name="Guerrero F.D."/>
            <person name="Moolhuijzen P."/>
            <person name="Goolsby J.A."/>
            <person name="Tidwell J."/>
            <person name="Bellgard S.E."/>
            <person name="Bellgard M.I."/>
        </authorList>
    </citation>
    <scope>NUCLEOTIDE SEQUENCE</scope>
    <source>
        <tissue evidence="1">Shoot tissue taken approximately 20 cm above the soil surface</tissue>
    </source>
</reference>
<dbReference type="EMBL" id="GBRH01225053">
    <property type="protein sequence ID" value="JAD72842.1"/>
    <property type="molecule type" value="Transcribed_RNA"/>
</dbReference>
<dbReference type="AlphaFoldDB" id="A0A0A9CMU1"/>
<name>A0A0A9CMU1_ARUDO</name>
<organism evidence="1">
    <name type="scientific">Arundo donax</name>
    <name type="common">Giant reed</name>
    <name type="synonym">Donax arundinaceus</name>
    <dbReference type="NCBI Taxonomy" id="35708"/>
    <lineage>
        <taxon>Eukaryota</taxon>
        <taxon>Viridiplantae</taxon>
        <taxon>Streptophyta</taxon>
        <taxon>Embryophyta</taxon>
        <taxon>Tracheophyta</taxon>
        <taxon>Spermatophyta</taxon>
        <taxon>Magnoliopsida</taxon>
        <taxon>Liliopsida</taxon>
        <taxon>Poales</taxon>
        <taxon>Poaceae</taxon>
        <taxon>PACMAD clade</taxon>
        <taxon>Arundinoideae</taxon>
        <taxon>Arundineae</taxon>
        <taxon>Arundo</taxon>
    </lineage>
</organism>
<protein>
    <submittedName>
        <fullName evidence="1">Uncharacterized protein</fullName>
    </submittedName>
</protein>
<reference evidence="1" key="1">
    <citation type="submission" date="2014-09" db="EMBL/GenBank/DDBJ databases">
        <authorList>
            <person name="Magalhaes I.L.F."/>
            <person name="Oliveira U."/>
            <person name="Santos F.R."/>
            <person name="Vidigal T.H.D.A."/>
            <person name="Brescovit A.D."/>
            <person name="Santos A.J."/>
        </authorList>
    </citation>
    <scope>NUCLEOTIDE SEQUENCE</scope>
    <source>
        <tissue evidence="1">Shoot tissue taken approximately 20 cm above the soil surface</tissue>
    </source>
</reference>
<accession>A0A0A9CMU1</accession>
<evidence type="ECO:0000313" key="1">
    <source>
        <dbReference type="EMBL" id="JAD72842.1"/>
    </source>
</evidence>
<sequence length="34" mass="4036">MKSALQYLNQELYNLYKQFSNSLANFIKVGPRQQ</sequence>
<proteinExistence type="predicted"/>